<feature type="transmembrane region" description="Helical" evidence="1">
    <location>
        <begin position="29"/>
        <end position="50"/>
    </location>
</feature>
<evidence type="ECO:0000256" key="1">
    <source>
        <dbReference type="SAM" id="Phobius"/>
    </source>
</evidence>
<evidence type="ECO:0000313" key="2">
    <source>
        <dbReference type="EMBL" id="EAR16582.1"/>
    </source>
</evidence>
<dbReference type="STRING" id="313596.RB2501_06770"/>
<reference evidence="2 3" key="1">
    <citation type="journal article" date="2009" name="J. Bacteriol.">
        <title>Complete genome sequence of Robiginitalea biformata HTCC2501.</title>
        <authorList>
            <person name="Oh H.M."/>
            <person name="Giovannoni S.J."/>
            <person name="Lee K."/>
            <person name="Ferriera S."/>
            <person name="Johnson J."/>
            <person name="Cho J.C."/>
        </authorList>
    </citation>
    <scope>NUCLEOTIDE SEQUENCE [LARGE SCALE GENOMIC DNA]</scope>
    <source>
        <strain evidence="3">ATCC BAA-864 / HTCC2501 / KCTC 12146</strain>
    </source>
</reference>
<dbReference type="EMBL" id="CP001712">
    <property type="protein sequence ID" value="EAR16582.1"/>
    <property type="molecule type" value="Genomic_DNA"/>
</dbReference>
<keyword evidence="1" id="KW-1133">Transmembrane helix</keyword>
<accession>A4CI24</accession>
<proteinExistence type="predicted"/>
<name>A4CI24_ROBBH</name>
<gene>
    <name evidence="2" type="ordered locus">RB2501_06770</name>
</gene>
<protein>
    <submittedName>
        <fullName evidence="2">Uncharacterized protein</fullName>
    </submittedName>
</protein>
<evidence type="ECO:0000313" key="3">
    <source>
        <dbReference type="Proteomes" id="UP000009049"/>
    </source>
</evidence>
<dbReference type="Proteomes" id="UP000009049">
    <property type="component" value="Chromosome"/>
</dbReference>
<organism evidence="2 3">
    <name type="scientific">Robiginitalea biformata (strain ATCC BAA-864 / DSM 15991 / KCTC 12146 / HTCC2501)</name>
    <dbReference type="NCBI Taxonomy" id="313596"/>
    <lineage>
        <taxon>Bacteria</taxon>
        <taxon>Pseudomonadati</taxon>
        <taxon>Bacteroidota</taxon>
        <taxon>Flavobacteriia</taxon>
        <taxon>Flavobacteriales</taxon>
        <taxon>Flavobacteriaceae</taxon>
        <taxon>Robiginitalea</taxon>
    </lineage>
</organism>
<sequence length="56" mass="6632">MKTITLIAEIYREAFQAIGSFVVRNLYRILFWFCFACYLIALYAFIYRVATGFAFD</sequence>
<dbReference type="Pfam" id="PF20532">
    <property type="entry name" value="DUF6747"/>
    <property type="match status" value="1"/>
</dbReference>
<dbReference type="AlphaFoldDB" id="A4CI24"/>
<keyword evidence="1" id="KW-0812">Transmembrane</keyword>
<keyword evidence="1" id="KW-0472">Membrane</keyword>
<keyword evidence="3" id="KW-1185">Reference proteome</keyword>
<dbReference type="InterPro" id="IPR046635">
    <property type="entry name" value="DUF6747"/>
</dbReference>
<dbReference type="KEGG" id="rbi:RB2501_06770"/>
<dbReference type="RefSeq" id="WP_015753339.1">
    <property type="nucleotide sequence ID" value="NC_013222.1"/>
</dbReference>
<dbReference type="HOGENOM" id="CLU_210971_0_0_10"/>